<name>A0A6A6UW09_9PLEO</name>
<accession>A0A6A6UW09</accession>
<dbReference type="AlphaFoldDB" id="A0A6A6UW09"/>
<sequence length="118" mass="13091">MLTAAIREAVRTNSQAKLSEFSTFVRSNPALNAIANAQRNLTRAALESRDERSATQFDTKSNPRIKEFLDTVSYDRKYPNLQDPKPSGNPSGTLLFFSFLRQISNSKSPMAPGAVEHS</sequence>
<keyword evidence="2" id="KW-1185">Reference proteome</keyword>
<evidence type="ECO:0000313" key="1">
    <source>
        <dbReference type="EMBL" id="KAF2742325.1"/>
    </source>
</evidence>
<organism evidence="1 2">
    <name type="scientific">Sporormia fimetaria CBS 119925</name>
    <dbReference type="NCBI Taxonomy" id="1340428"/>
    <lineage>
        <taxon>Eukaryota</taxon>
        <taxon>Fungi</taxon>
        <taxon>Dikarya</taxon>
        <taxon>Ascomycota</taxon>
        <taxon>Pezizomycotina</taxon>
        <taxon>Dothideomycetes</taxon>
        <taxon>Pleosporomycetidae</taxon>
        <taxon>Pleosporales</taxon>
        <taxon>Sporormiaceae</taxon>
        <taxon>Sporormia</taxon>
    </lineage>
</organism>
<proteinExistence type="predicted"/>
<dbReference type="Proteomes" id="UP000799440">
    <property type="component" value="Unassembled WGS sequence"/>
</dbReference>
<reference evidence="1" key="1">
    <citation type="journal article" date="2020" name="Stud. Mycol.">
        <title>101 Dothideomycetes genomes: a test case for predicting lifestyles and emergence of pathogens.</title>
        <authorList>
            <person name="Haridas S."/>
            <person name="Albert R."/>
            <person name="Binder M."/>
            <person name="Bloem J."/>
            <person name="Labutti K."/>
            <person name="Salamov A."/>
            <person name="Andreopoulos B."/>
            <person name="Baker S."/>
            <person name="Barry K."/>
            <person name="Bills G."/>
            <person name="Bluhm B."/>
            <person name="Cannon C."/>
            <person name="Castanera R."/>
            <person name="Culley D."/>
            <person name="Daum C."/>
            <person name="Ezra D."/>
            <person name="Gonzalez J."/>
            <person name="Henrissat B."/>
            <person name="Kuo A."/>
            <person name="Liang C."/>
            <person name="Lipzen A."/>
            <person name="Lutzoni F."/>
            <person name="Magnuson J."/>
            <person name="Mondo S."/>
            <person name="Nolan M."/>
            <person name="Ohm R."/>
            <person name="Pangilinan J."/>
            <person name="Park H.-J."/>
            <person name="Ramirez L."/>
            <person name="Alfaro M."/>
            <person name="Sun H."/>
            <person name="Tritt A."/>
            <person name="Yoshinaga Y."/>
            <person name="Zwiers L.-H."/>
            <person name="Turgeon B."/>
            <person name="Goodwin S."/>
            <person name="Spatafora J."/>
            <person name="Crous P."/>
            <person name="Grigoriev I."/>
        </authorList>
    </citation>
    <scope>NUCLEOTIDE SEQUENCE</scope>
    <source>
        <strain evidence="1">CBS 119925</strain>
    </source>
</reference>
<evidence type="ECO:0000313" key="2">
    <source>
        <dbReference type="Proteomes" id="UP000799440"/>
    </source>
</evidence>
<dbReference type="EMBL" id="MU006611">
    <property type="protein sequence ID" value="KAF2742325.1"/>
    <property type="molecule type" value="Genomic_DNA"/>
</dbReference>
<gene>
    <name evidence="1" type="ORF">M011DRAFT_462561</name>
</gene>
<protein>
    <submittedName>
        <fullName evidence="1">Uncharacterized protein</fullName>
    </submittedName>
</protein>